<dbReference type="InterPro" id="IPR038973">
    <property type="entry name" value="MutL/Mlh/Pms-like"/>
</dbReference>
<dbReference type="InterPro" id="IPR042121">
    <property type="entry name" value="MutL_C_regsub"/>
</dbReference>
<dbReference type="FunFam" id="3.30.565.10:FF:000003">
    <property type="entry name" value="DNA mismatch repair endonuclease MutL"/>
    <property type="match status" value="1"/>
</dbReference>
<evidence type="ECO:0000256" key="2">
    <source>
        <dbReference type="ARBA" id="ARBA00021975"/>
    </source>
</evidence>
<dbReference type="Gene3D" id="3.30.1370.100">
    <property type="entry name" value="MutL, C-terminal domain, regulatory subdomain"/>
    <property type="match status" value="1"/>
</dbReference>
<dbReference type="SMART" id="SM00853">
    <property type="entry name" value="MutL_C"/>
    <property type="match status" value="1"/>
</dbReference>
<organism evidence="8 9">
    <name type="scientific">Methylorubrum populi</name>
    <dbReference type="NCBI Taxonomy" id="223967"/>
    <lineage>
        <taxon>Bacteria</taxon>
        <taxon>Pseudomonadati</taxon>
        <taxon>Pseudomonadota</taxon>
        <taxon>Alphaproteobacteria</taxon>
        <taxon>Hyphomicrobiales</taxon>
        <taxon>Methylobacteriaceae</taxon>
        <taxon>Methylorubrum</taxon>
    </lineage>
</organism>
<dbReference type="Gene3D" id="3.30.230.10">
    <property type="match status" value="1"/>
</dbReference>
<evidence type="ECO:0000313" key="9">
    <source>
        <dbReference type="Proteomes" id="UP000469949"/>
    </source>
</evidence>
<evidence type="ECO:0000256" key="5">
    <source>
        <dbReference type="HAMAP-Rule" id="MF_00149"/>
    </source>
</evidence>
<evidence type="ECO:0000256" key="1">
    <source>
        <dbReference type="ARBA" id="ARBA00006082"/>
    </source>
</evidence>
<dbReference type="PANTHER" id="PTHR10073">
    <property type="entry name" value="DNA MISMATCH REPAIR PROTEIN MLH, PMS, MUTL"/>
    <property type="match status" value="1"/>
</dbReference>
<evidence type="ECO:0000256" key="3">
    <source>
        <dbReference type="ARBA" id="ARBA00022763"/>
    </source>
</evidence>
<dbReference type="InterPro" id="IPR036890">
    <property type="entry name" value="HATPase_C_sf"/>
</dbReference>
<evidence type="ECO:0000259" key="6">
    <source>
        <dbReference type="SMART" id="SM00853"/>
    </source>
</evidence>
<dbReference type="Pfam" id="PF08676">
    <property type="entry name" value="MutL_C"/>
    <property type="match status" value="1"/>
</dbReference>
<reference evidence="8 9" key="1">
    <citation type="submission" date="2019-10" db="EMBL/GenBank/DDBJ databases">
        <title>Draft Genome Sequence of the Caffeine Degrading Methylotroph Methylorubrum populi PINKEL.</title>
        <authorList>
            <person name="Dawson S.C."/>
            <person name="Zhang X."/>
            <person name="Wright M.E."/>
            <person name="Sharma G."/>
            <person name="Langner J.T."/>
            <person name="Ditty J.L."/>
            <person name="Subuyuj G.A."/>
        </authorList>
    </citation>
    <scope>NUCLEOTIDE SEQUENCE [LARGE SCALE GENOMIC DNA]</scope>
    <source>
        <strain evidence="8 9">Pinkel</strain>
    </source>
</reference>
<dbReference type="AlphaFoldDB" id="A0A833MXN6"/>
<evidence type="ECO:0000256" key="4">
    <source>
        <dbReference type="ARBA" id="ARBA00023204"/>
    </source>
</evidence>
<dbReference type="GO" id="GO:0006298">
    <property type="term" value="P:mismatch repair"/>
    <property type="evidence" value="ECO:0007669"/>
    <property type="project" value="UniProtKB-UniRule"/>
</dbReference>
<dbReference type="Proteomes" id="UP000469949">
    <property type="component" value="Unassembled WGS sequence"/>
</dbReference>
<dbReference type="GO" id="GO:0005524">
    <property type="term" value="F:ATP binding"/>
    <property type="evidence" value="ECO:0007669"/>
    <property type="project" value="InterPro"/>
</dbReference>
<dbReference type="HAMAP" id="MF_00149">
    <property type="entry name" value="DNA_mis_repair"/>
    <property type="match status" value="1"/>
</dbReference>
<dbReference type="GO" id="GO:0030983">
    <property type="term" value="F:mismatched DNA binding"/>
    <property type="evidence" value="ECO:0007669"/>
    <property type="project" value="InterPro"/>
</dbReference>
<sequence length="671" mass="69948">MSAAPDLRDPPRAAVRRLDPILVDRIAAGEVVERPASAVKELVENAIDAGARSIEVVIEGGGRRLIRVIDDGIGMGPEDLALAVERHATSKLPDGDLTRIGSLGFRGEALPSIGAVSRLTITSRTADGEGVSLTIDSGAKGPVRPAPATRGTRIEVTELFAATPARLKFLKSDRAETAAVSEILRRLAVAQPQIRFTLRTESGSPTVFPAESEPGPAALLRRLGAVLGPDFPGNAVPVDMAREGFVLAGHVGLPTFHRGAANHIHFVVNGRPVRDRLLLGAVRGAYADTMSSDRHPVLALHLTCDPALVDVNVHPAKTELRFREPGLVRALIVSAIHEALRRAGARSSSTGTQAALDALRAGGSLASGSLGGGGLGGVPAMRSGGGFAVHTGASAASPLTPRSAARLFSGPSVAAPAGYRPPQNPAFAAERSGFAETPQALFAADLAPPGADLRPDPEAVLKAGTPPDSHPLGAARAQIHETYILAQTRDGIVLVDQHAAHERLVYERLKRERAGGGVARQGLLIPDVVEMAPEEADRLVEAAPELERLGLSLEAFGPGAVLVRAVPAALAGGSVRNLVLDVLDALEASGVEEGGPAGEGDPDPVSRRLDALLSRMSCHGSIRAGRRLKPEEMNALLREMEATPLSGSCNHGRPTFVTLGLADIERLFGRR</sequence>
<dbReference type="InterPro" id="IPR002099">
    <property type="entry name" value="MutL/Mlh/PMS"/>
</dbReference>
<keyword evidence="3 5" id="KW-0227">DNA damage</keyword>
<keyword evidence="4 5" id="KW-0234">DNA repair</keyword>
<evidence type="ECO:0000259" key="7">
    <source>
        <dbReference type="SMART" id="SM01340"/>
    </source>
</evidence>
<dbReference type="GO" id="GO:0016887">
    <property type="term" value="F:ATP hydrolysis activity"/>
    <property type="evidence" value="ECO:0007669"/>
    <property type="project" value="InterPro"/>
</dbReference>
<dbReference type="RefSeq" id="WP_152278490.1">
    <property type="nucleotide sequence ID" value="NZ_WEKV01000018.1"/>
</dbReference>
<dbReference type="InterPro" id="IPR014762">
    <property type="entry name" value="DNA_mismatch_repair_CS"/>
</dbReference>
<name>A0A833MXN6_9HYPH</name>
<dbReference type="InterPro" id="IPR014721">
    <property type="entry name" value="Ribsml_uS5_D2-typ_fold_subgr"/>
</dbReference>
<protein>
    <recommendedName>
        <fullName evidence="2 5">DNA mismatch repair protein MutL</fullName>
    </recommendedName>
</protein>
<dbReference type="InterPro" id="IPR020667">
    <property type="entry name" value="DNA_mismatch_repair_MutL"/>
</dbReference>
<dbReference type="NCBIfam" id="NF000953">
    <property type="entry name" value="PRK00095.2-4"/>
    <property type="match status" value="1"/>
</dbReference>
<dbReference type="CDD" id="cd16926">
    <property type="entry name" value="HATPase_MutL-MLH-PMS-like"/>
    <property type="match status" value="1"/>
</dbReference>
<dbReference type="GO" id="GO:0032300">
    <property type="term" value="C:mismatch repair complex"/>
    <property type="evidence" value="ECO:0007669"/>
    <property type="project" value="InterPro"/>
</dbReference>
<dbReference type="PANTHER" id="PTHR10073:SF12">
    <property type="entry name" value="DNA MISMATCH REPAIR PROTEIN MLH1"/>
    <property type="match status" value="1"/>
</dbReference>
<dbReference type="EMBL" id="WEKV01000018">
    <property type="protein sequence ID" value="KAB7783371.1"/>
    <property type="molecule type" value="Genomic_DNA"/>
</dbReference>
<dbReference type="InterPro" id="IPR013507">
    <property type="entry name" value="DNA_mismatch_S5_2-like"/>
</dbReference>
<dbReference type="InterPro" id="IPR037198">
    <property type="entry name" value="MutL_C_sf"/>
</dbReference>
<dbReference type="Pfam" id="PF13589">
    <property type="entry name" value="HATPase_c_3"/>
    <property type="match status" value="1"/>
</dbReference>
<dbReference type="Pfam" id="PF01119">
    <property type="entry name" value="DNA_mis_repair"/>
    <property type="match status" value="1"/>
</dbReference>
<comment type="function">
    <text evidence="5">This protein is involved in the repair of mismatches in DNA. It is required for dam-dependent methyl-directed DNA mismatch repair. May act as a 'molecular matchmaker', a protein that promotes the formation of a stable complex between two or more DNA-binding proteins in an ATP-dependent manner without itself being part of a final effector complex.</text>
</comment>
<comment type="caution">
    <text evidence="8">The sequence shown here is derived from an EMBL/GenBank/DDBJ whole genome shotgun (WGS) entry which is preliminary data.</text>
</comment>
<accession>A0A833MXN6</accession>
<evidence type="ECO:0000313" key="8">
    <source>
        <dbReference type="EMBL" id="KAB7783371.1"/>
    </source>
</evidence>
<dbReference type="InterPro" id="IPR042120">
    <property type="entry name" value="MutL_C_dimsub"/>
</dbReference>
<dbReference type="Gene3D" id="3.30.1540.20">
    <property type="entry name" value="MutL, C-terminal domain, dimerisation subdomain"/>
    <property type="match status" value="1"/>
</dbReference>
<dbReference type="PROSITE" id="PS00058">
    <property type="entry name" value="DNA_MISMATCH_REPAIR_1"/>
    <property type="match status" value="1"/>
</dbReference>
<dbReference type="SUPFAM" id="SSF54211">
    <property type="entry name" value="Ribosomal protein S5 domain 2-like"/>
    <property type="match status" value="1"/>
</dbReference>
<comment type="similarity">
    <text evidence="1 5">Belongs to the DNA mismatch repair MutL/HexB family.</text>
</comment>
<feature type="domain" description="DNA mismatch repair protein S5" evidence="7">
    <location>
        <begin position="223"/>
        <end position="341"/>
    </location>
</feature>
<dbReference type="SMART" id="SM01340">
    <property type="entry name" value="DNA_mis_repair"/>
    <property type="match status" value="1"/>
</dbReference>
<dbReference type="SUPFAM" id="SSF55874">
    <property type="entry name" value="ATPase domain of HSP90 chaperone/DNA topoisomerase II/histidine kinase"/>
    <property type="match status" value="1"/>
</dbReference>
<dbReference type="NCBIfam" id="TIGR00585">
    <property type="entry name" value="mutl"/>
    <property type="match status" value="1"/>
</dbReference>
<dbReference type="InterPro" id="IPR014790">
    <property type="entry name" value="MutL_C"/>
</dbReference>
<dbReference type="CDD" id="cd00782">
    <property type="entry name" value="MutL_Trans"/>
    <property type="match status" value="1"/>
</dbReference>
<dbReference type="GO" id="GO:0140664">
    <property type="term" value="F:ATP-dependent DNA damage sensor activity"/>
    <property type="evidence" value="ECO:0007669"/>
    <property type="project" value="InterPro"/>
</dbReference>
<gene>
    <name evidence="5" type="primary">mutL</name>
    <name evidence="8" type="ORF">F8B43_4665</name>
</gene>
<dbReference type="InterPro" id="IPR020568">
    <property type="entry name" value="Ribosomal_Su5_D2-typ_SF"/>
</dbReference>
<proteinExistence type="inferred from homology"/>
<dbReference type="SUPFAM" id="SSF118116">
    <property type="entry name" value="DNA mismatch repair protein MutL"/>
    <property type="match status" value="1"/>
</dbReference>
<dbReference type="Gene3D" id="3.30.565.10">
    <property type="entry name" value="Histidine kinase-like ATPase, C-terminal domain"/>
    <property type="match status" value="1"/>
</dbReference>
<feature type="domain" description="MutL C-terminal dimerisation" evidence="6">
    <location>
        <begin position="475"/>
        <end position="628"/>
    </location>
</feature>